<dbReference type="Pfam" id="PF20891">
    <property type="entry name" value="DUF6844"/>
    <property type="match status" value="1"/>
</dbReference>
<feature type="region of interest" description="Disordered" evidence="1">
    <location>
        <begin position="459"/>
        <end position="491"/>
    </location>
</feature>
<sequence length="491" mass="52754">MSKFTPIVLALSLLAAAGAPMQTALAQTAAQPAAQPAAGAHAVAPVPGQAQEALLDKATGANAMGDEPVQSFEDWVAEFEEQFGQAMGKAQDGRVFYAGFAPLSVDSAANPHYGTQLALAYERAVFDMQADYILSTYGRLTTQTILTRFEDQSSNKDVFDPVELEAALKAGGGRLEALIDKALTLLDKKLDNALVEEGVPAEDVKKMTVEQKKTLFKDNLSKSVTKSAYQNMQGLVPVQTRIFSQTANGKKAMLVAVIAVQSEKTRQFAQDIARKRPTLVKGDPKVLKDLLPANEKGYLNEVGLRFTYDEAGRPMLLSYGRASVPMDPSWSASRAIRAKQTAQGIAQAMAEANIVAFMNNNIRISENTETGDVNEDLARQVTEIENGKVGQSQQIKEQIAETIQKRSRTGTASASGELRGTSIVKRWSTQDANGVEHVGTVVGWTYGQLENANAVDAQMRGRGNGAQPNGAAATATDQNRSSKSINSKHDF</sequence>
<dbReference type="RefSeq" id="WP_279990684.1">
    <property type="nucleotide sequence ID" value="NZ_JAOBZK010000011.1"/>
</dbReference>
<evidence type="ECO:0000313" key="4">
    <source>
        <dbReference type="EMBL" id="MDH1178510.1"/>
    </source>
</evidence>
<feature type="signal peptide" evidence="2">
    <location>
        <begin position="1"/>
        <end position="26"/>
    </location>
</feature>
<feature type="chain" id="PRO_5044761270" description="DUF6844 domain-containing protein" evidence="2">
    <location>
        <begin position="27"/>
        <end position="491"/>
    </location>
</feature>
<keyword evidence="2" id="KW-0732">Signal</keyword>
<proteinExistence type="predicted"/>
<dbReference type="Proteomes" id="UP001158644">
    <property type="component" value="Unassembled WGS sequence"/>
</dbReference>
<gene>
    <name evidence="4" type="ORF">N5C72_10510</name>
</gene>
<evidence type="ECO:0000256" key="1">
    <source>
        <dbReference type="SAM" id="MobiDB-lite"/>
    </source>
</evidence>
<evidence type="ECO:0000313" key="5">
    <source>
        <dbReference type="Proteomes" id="UP001158644"/>
    </source>
</evidence>
<dbReference type="EMBL" id="JAOBZK010000011">
    <property type="protein sequence ID" value="MDH1178510.1"/>
    <property type="molecule type" value="Genomic_DNA"/>
</dbReference>
<evidence type="ECO:0000256" key="2">
    <source>
        <dbReference type="SAM" id="SignalP"/>
    </source>
</evidence>
<feature type="domain" description="DUF6844" evidence="3">
    <location>
        <begin position="176"/>
        <end position="273"/>
    </location>
</feature>
<accession>A0ABD4YU14</accession>
<reference evidence="4 5" key="1">
    <citation type="submission" date="2022-09" db="EMBL/GenBank/DDBJ databases">
        <title>Intensive care unit water sources are persistently colonized with multi-drug resistant bacteria and are the site of extensive horizontal gene transfer of antibiotic resistance genes.</title>
        <authorList>
            <person name="Diorio-Toth L."/>
        </authorList>
    </citation>
    <scope>NUCLEOTIDE SEQUENCE [LARGE SCALE GENOMIC DNA]</scope>
    <source>
        <strain evidence="4 5">GD03967</strain>
    </source>
</reference>
<organism evidence="4 5">
    <name type="scientific">Achromobacter mucicolens</name>
    <dbReference type="NCBI Taxonomy" id="1389922"/>
    <lineage>
        <taxon>Bacteria</taxon>
        <taxon>Pseudomonadati</taxon>
        <taxon>Pseudomonadota</taxon>
        <taxon>Betaproteobacteria</taxon>
        <taxon>Burkholderiales</taxon>
        <taxon>Alcaligenaceae</taxon>
        <taxon>Achromobacter</taxon>
    </lineage>
</organism>
<protein>
    <recommendedName>
        <fullName evidence="3">DUF6844 domain-containing protein</fullName>
    </recommendedName>
</protein>
<comment type="caution">
    <text evidence="4">The sequence shown here is derived from an EMBL/GenBank/DDBJ whole genome shotgun (WGS) entry which is preliminary data.</text>
</comment>
<evidence type="ECO:0000259" key="3">
    <source>
        <dbReference type="Pfam" id="PF20891"/>
    </source>
</evidence>
<name>A0ABD4YU14_9BURK</name>
<feature type="compositionally biased region" description="Polar residues" evidence="1">
    <location>
        <begin position="475"/>
        <end position="485"/>
    </location>
</feature>
<dbReference type="AlphaFoldDB" id="A0ABD4YU14"/>
<dbReference type="InterPro" id="IPR049286">
    <property type="entry name" value="DUF6844"/>
</dbReference>